<organism evidence="1 2">
    <name type="scientific">Ancylostoma duodenale</name>
    <dbReference type="NCBI Taxonomy" id="51022"/>
    <lineage>
        <taxon>Eukaryota</taxon>
        <taxon>Metazoa</taxon>
        <taxon>Ecdysozoa</taxon>
        <taxon>Nematoda</taxon>
        <taxon>Chromadorea</taxon>
        <taxon>Rhabditida</taxon>
        <taxon>Rhabditina</taxon>
        <taxon>Rhabditomorpha</taxon>
        <taxon>Strongyloidea</taxon>
        <taxon>Ancylostomatidae</taxon>
        <taxon>Ancylostomatinae</taxon>
        <taxon>Ancylostoma</taxon>
    </lineage>
</organism>
<sequence>MVSSIDYIESCTFWGSCHLSAGYPRRCNAANAHEVNVLLSICSLLCDPNPDDPLVPEIARIYKTDRDRGVCLIHGGYTNSAKHVRNPQKRFTVSMAGFCHEHAVSTCVCD</sequence>
<gene>
    <name evidence="1" type="ORF">ANCDUO_05978</name>
</gene>
<dbReference type="InterPro" id="IPR016135">
    <property type="entry name" value="UBQ-conjugating_enzyme/RWD"/>
</dbReference>
<dbReference type="Gene3D" id="3.10.110.10">
    <property type="entry name" value="Ubiquitin Conjugating Enzyme"/>
    <property type="match status" value="1"/>
</dbReference>
<evidence type="ECO:0000313" key="1">
    <source>
        <dbReference type="EMBL" id="KIH63715.1"/>
    </source>
</evidence>
<proteinExistence type="predicted"/>
<protein>
    <submittedName>
        <fullName evidence="1">Uncharacterized protein</fullName>
    </submittedName>
</protein>
<accession>A0A0C2GQY9</accession>
<keyword evidence="2" id="KW-1185">Reference proteome</keyword>
<dbReference type="SUPFAM" id="SSF54495">
    <property type="entry name" value="UBC-like"/>
    <property type="match status" value="1"/>
</dbReference>
<dbReference type="AlphaFoldDB" id="A0A0C2GQY9"/>
<dbReference type="OrthoDB" id="7851174at2759"/>
<dbReference type="Proteomes" id="UP000054047">
    <property type="component" value="Unassembled WGS sequence"/>
</dbReference>
<name>A0A0C2GQY9_9BILA</name>
<dbReference type="EMBL" id="KN728479">
    <property type="protein sequence ID" value="KIH63715.1"/>
    <property type="molecule type" value="Genomic_DNA"/>
</dbReference>
<reference evidence="1 2" key="1">
    <citation type="submission" date="2013-12" db="EMBL/GenBank/DDBJ databases">
        <title>Draft genome of the parsitic nematode Ancylostoma duodenale.</title>
        <authorList>
            <person name="Mitreva M."/>
        </authorList>
    </citation>
    <scope>NUCLEOTIDE SEQUENCE [LARGE SCALE GENOMIC DNA]</scope>
    <source>
        <strain evidence="1 2">Zhejiang</strain>
    </source>
</reference>
<evidence type="ECO:0000313" key="2">
    <source>
        <dbReference type="Proteomes" id="UP000054047"/>
    </source>
</evidence>